<evidence type="ECO:0000256" key="2">
    <source>
        <dbReference type="SAM" id="Phobius"/>
    </source>
</evidence>
<sequence length="455" mass="48310">MRIGLFLLLFPSLAFAIGGCPVGVQLGNVTMATGLPVCLKFEASEHGGCLVDCKSVCVELPLANTKGPVETTGTTCSWSDSNGSGNGDADGSGNTPGEGDHSGNGGLPKDWDFFSPVIGDATGTSVSGSIAKINKNLGSALGTLMGTADRTYHSLNEMRGLAQRETNATEKAVSVLEEIREYNKKASSNTEGTNLYLSRIEQAQEEANIHLKKLAESSGVPGTGSEGGSGDNAKIYNELKQLNLNMFGPDFTQTYGGYHMYALMKSMQYDLPDIKGHLQDINSMFKSFHWNTSQDLLNNSIETNRNIKAIAEAIKNNGGTGGTGGTGGGEGAGGADIDYSKMPGADGNPLSVQEGKYSSSCQGKDCFFDVPAMQKKLDDANKSLTDKYTAISGDVQKVFTFSLSGSADPMECLDLFSHQGKAYSVCPPTGAYWQTLAAIMMFVFYFIALMIIFKR</sequence>
<name>A0AAW7I115_9GAMM</name>
<feature type="compositionally biased region" description="Gly residues" evidence="1">
    <location>
        <begin position="84"/>
        <end position="106"/>
    </location>
</feature>
<dbReference type="AlphaFoldDB" id="A0AAW7I115"/>
<feature type="chain" id="PRO_5043633655" evidence="3">
    <location>
        <begin position="17"/>
        <end position="455"/>
    </location>
</feature>
<dbReference type="RefSeq" id="WP_241324973.1">
    <property type="nucleotide sequence ID" value="NZ_CAXIQV010000028.1"/>
</dbReference>
<feature type="signal peptide" evidence="3">
    <location>
        <begin position="1"/>
        <end position="16"/>
    </location>
</feature>
<gene>
    <name evidence="4" type="ORF">OB959_12740</name>
</gene>
<dbReference type="EMBL" id="JAOPLV010000005">
    <property type="protein sequence ID" value="MDM5140660.1"/>
    <property type="molecule type" value="Genomic_DNA"/>
</dbReference>
<organism evidence="4 5">
    <name type="scientific">Aeromonas bestiarum</name>
    <dbReference type="NCBI Taxonomy" id="105751"/>
    <lineage>
        <taxon>Bacteria</taxon>
        <taxon>Pseudomonadati</taxon>
        <taxon>Pseudomonadota</taxon>
        <taxon>Gammaproteobacteria</taxon>
        <taxon>Aeromonadales</taxon>
        <taxon>Aeromonadaceae</taxon>
        <taxon>Aeromonas</taxon>
    </lineage>
</organism>
<keyword evidence="2" id="KW-1133">Transmembrane helix</keyword>
<feature type="region of interest" description="Disordered" evidence="1">
    <location>
        <begin position="69"/>
        <end position="106"/>
    </location>
</feature>
<evidence type="ECO:0000256" key="3">
    <source>
        <dbReference type="SAM" id="SignalP"/>
    </source>
</evidence>
<protein>
    <submittedName>
        <fullName evidence="4">Uncharacterized protein</fullName>
    </submittedName>
</protein>
<keyword evidence="2" id="KW-0472">Membrane</keyword>
<proteinExistence type="predicted"/>
<keyword evidence="3" id="KW-0732">Signal</keyword>
<evidence type="ECO:0000313" key="4">
    <source>
        <dbReference type="EMBL" id="MDM5140660.1"/>
    </source>
</evidence>
<evidence type="ECO:0000256" key="1">
    <source>
        <dbReference type="SAM" id="MobiDB-lite"/>
    </source>
</evidence>
<evidence type="ECO:0000313" key="5">
    <source>
        <dbReference type="Proteomes" id="UP001168216"/>
    </source>
</evidence>
<feature type="transmembrane region" description="Helical" evidence="2">
    <location>
        <begin position="431"/>
        <end position="453"/>
    </location>
</feature>
<dbReference type="Proteomes" id="UP001168216">
    <property type="component" value="Unassembled WGS sequence"/>
</dbReference>
<reference evidence="4" key="1">
    <citation type="submission" date="2023-08" db="EMBL/GenBank/DDBJ databases">
        <title>WGS of Aeromonas isolates.</title>
        <authorList>
            <person name="Lee H."/>
        </authorList>
    </citation>
    <scope>NUCLEOTIDE SEQUENCE</scope>
    <source>
        <strain evidence="4">SL22</strain>
    </source>
</reference>
<dbReference type="PROSITE" id="PS51257">
    <property type="entry name" value="PROKAR_LIPOPROTEIN"/>
    <property type="match status" value="1"/>
</dbReference>
<keyword evidence="2" id="KW-0812">Transmembrane</keyword>
<comment type="caution">
    <text evidence="4">The sequence shown here is derived from an EMBL/GenBank/DDBJ whole genome shotgun (WGS) entry which is preliminary data.</text>
</comment>
<accession>A0AAW7I115</accession>